<protein>
    <submittedName>
        <fullName evidence="2">Squalene synthetase-like protein</fullName>
        <ecNumber evidence="2">2.5.1.21</ecNumber>
    </submittedName>
</protein>
<organism evidence="2 3">
    <name type="scientific">Bonamia ostreae</name>
    <dbReference type="NCBI Taxonomy" id="126728"/>
    <lineage>
        <taxon>Eukaryota</taxon>
        <taxon>Sar</taxon>
        <taxon>Rhizaria</taxon>
        <taxon>Endomyxa</taxon>
        <taxon>Ascetosporea</taxon>
        <taxon>Haplosporida</taxon>
        <taxon>Bonamia</taxon>
    </lineage>
</organism>
<sequence length="412" mass="47360">MIIESIAKQLRLDEFIALLCLRWNHSRHRRAPLADSADMSDEEFCFAALARTSRSFAIVIGALGPELRIAVGVYYLLLRALDTVEDDSDCGDEKRRLRLLGDFHRLIEDSEFVINGFGSEDERFLCENLDKVLRVFHKLPRAYRMVIKQTAEEMGSGMIKFSNVVHVESIAQYNEYTHYVAGILGEGLTKLFILSGSENRFQIGDYKSTSNSMGLFLQKTNIIRDFKEDLEEGRNWWPKEIWGGHFDRLEEFAKKPGSTESLKCLNEMVCDAIAHFPDCSEYLSKLSDRKVFRFCAIPQIMALSTLELMYSNSEVFEKSVKLRRGYTAKVFTKLLSYDDFQEIAVVCCNKLLAKMKWSRLGEDRAHVKKVESAIRRLEKLVSGWKNINTKSSWSFLDVAEMGALALFLIWKL</sequence>
<gene>
    <name evidence="2" type="primary">sqs1</name>
    <name evidence="2" type="ORF">MHBO_000064</name>
</gene>
<dbReference type="SFLD" id="SFLDG01018">
    <property type="entry name" value="Squalene/Phytoene_Synthase_Lik"/>
    <property type="match status" value="1"/>
</dbReference>
<evidence type="ECO:0000313" key="2">
    <source>
        <dbReference type="EMBL" id="MES1918036.1"/>
    </source>
</evidence>
<name>A0ABV2AE81_9EUKA</name>
<accession>A0ABV2AE81</accession>
<evidence type="ECO:0000256" key="1">
    <source>
        <dbReference type="ARBA" id="ARBA00006251"/>
    </source>
</evidence>
<dbReference type="CDD" id="cd00683">
    <property type="entry name" value="Trans_IPPS_HH"/>
    <property type="match status" value="1"/>
</dbReference>
<dbReference type="PANTHER" id="PTHR11626:SF2">
    <property type="entry name" value="SQUALENE SYNTHASE"/>
    <property type="match status" value="1"/>
</dbReference>
<evidence type="ECO:0000313" key="3">
    <source>
        <dbReference type="Proteomes" id="UP001439008"/>
    </source>
</evidence>
<dbReference type="SFLD" id="SFLDS00005">
    <property type="entry name" value="Isoprenoid_Synthase_Type_I"/>
    <property type="match status" value="1"/>
</dbReference>
<dbReference type="EMBL" id="JBDODL010000008">
    <property type="protein sequence ID" value="MES1918036.1"/>
    <property type="molecule type" value="Genomic_DNA"/>
</dbReference>
<dbReference type="SUPFAM" id="SSF48576">
    <property type="entry name" value="Terpenoid synthases"/>
    <property type="match status" value="1"/>
</dbReference>
<dbReference type="GO" id="GO:0051996">
    <property type="term" value="F:squalene synthase [NAD(P)H] activity"/>
    <property type="evidence" value="ECO:0007669"/>
    <property type="project" value="UniProtKB-EC"/>
</dbReference>
<dbReference type="NCBIfam" id="TIGR01559">
    <property type="entry name" value="squal_synth"/>
    <property type="match status" value="1"/>
</dbReference>
<dbReference type="InterPro" id="IPR006449">
    <property type="entry name" value="Squal_synth-like"/>
</dbReference>
<keyword evidence="2" id="KW-0808">Transferase</keyword>
<dbReference type="InterPro" id="IPR002060">
    <property type="entry name" value="Squ/phyt_synthse"/>
</dbReference>
<comment type="similarity">
    <text evidence="1">Belongs to the phytoene/squalene synthase family.</text>
</comment>
<dbReference type="InterPro" id="IPR044844">
    <property type="entry name" value="Trans_IPPS_euk-type"/>
</dbReference>
<comment type="caution">
    <text evidence="2">The sequence shown here is derived from an EMBL/GenBank/DDBJ whole genome shotgun (WGS) entry which is preliminary data.</text>
</comment>
<dbReference type="InterPro" id="IPR008949">
    <property type="entry name" value="Isoprenoid_synthase_dom_sf"/>
</dbReference>
<dbReference type="InterPro" id="IPR033904">
    <property type="entry name" value="Trans_IPPS_HH"/>
</dbReference>
<dbReference type="PANTHER" id="PTHR11626">
    <property type="entry name" value="FARNESYL-DIPHOSPHATE FARNESYLTRANSFERASE"/>
    <property type="match status" value="1"/>
</dbReference>
<proteinExistence type="inferred from homology"/>
<dbReference type="Pfam" id="PF00494">
    <property type="entry name" value="SQS_PSY"/>
    <property type="match status" value="1"/>
</dbReference>
<keyword evidence="3" id="KW-1185">Reference proteome</keyword>
<reference evidence="2 3" key="1">
    <citation type="journal article" date="2024" name="BMC Biol.">
        <title>Comparative genomics of Ascetosporea gives new insight into the evolutionary basis for animal parasitism in Rhizaria.</title>
        <authorList>
            <person name="Hiltunen Thoren M."/>
            <person name="Onut-Brannstrom I."/>
            <person name="Alfjorden A."/>
            <person name="Peckova H."/>
            <person name="Swords F."/>
            <person name="Hooper C."/>
            <person name="Holzer A.S."/>
            <person name="Bass D."/>
            <person name="Burki F."/>
        </authorList>
    </citation>
    <scope>NUCLEOTIDE SEQUENCE [LARGE SCALE GENOMIC DNA]</scope>
    <source>
        <strain evidence="2">20-A016</strain>
    </source>
</reference>
<dbReference type="EC" id="2.5.1.21" evidence="2"/>
<dbReference type="Gene3D" id="1.10.600.10">
    <property type="entry name" value="Farnesyl Diphosphate Synthase"/>
    <property type="match status" value="1"/>
</dbReference>
<dbReference type="Proteomes" id="UP001439008">
    <property type="component" value="Unassembled WGS sequence"/>
</dbReference>